<dbReference type="AlphaFoldDB" id="A0A388SRP2"/>
<sequence>MERVAAVRERDTVFDAAGSREYGPIDHVVKNPESEPTSAGGPERDGAATGTAATARPAGPTRPGTHRERVRRQRPRSGRAAGRGQRGTRDPHMATARRTGTGRPGLRCSGDALWVVYQSGGGEPRTAASARVPEVLGGSAEHRLSACRRRT</sequence>
<evidence type="ECO:0000256" key="1">
    <source>
        <dbReference type="SAM" id="MobiDB-lite"/>
    </source>
</evidence>
<feature type="compositionally biased region" description="Low complexity" evidence="1">
    <location>
        <begin position="47"/>
        <end position="63"/>
    </location>
</feature>
<feature type="region of interest" description="Disordered" evidence="1">
    <location>
        <begin position="1"/>
        <end position="110"/>
    </location>
</feature>
<evidence type="ECO:0000313" key="2">
    <source>
        <dbReference type="EMBL" id="GBP99228.1"/>
    </source>
</evidence>
<reference evidence="2 3" key="1">
    <citation type="submission" date="2018-07" db="EMBL/GenBank/DDBJ databases">
        <title>Whole Genome Shotgun Sequence of Streptomyces spongiicola strain 531S.</title>
        <authorList>
            <person name="Dohra H."/>
            <person name="Kodani S."/>
        </authorList>
    </citation>
    <scope>NUCLEOTIDE SEQUENCE [LARGE SCALE GENOMIC DNA]</scope>
    <source>
        <strain evidence="2 3">531S</strain>
    </source>
</reference>
<name>A0A388SRP2_9ACTN</name>
<dbReference type="EMBL" id="BGZL01000002">
    <property type="protein sequence ID" value="GBP99228.1"/>
    <property type="molecule type" value="Genomic_DNA"/>
</dbReference>
<evidence type="ECO:0000313" key="3">
    <source>
        <dbReference type="Proteomes" id="UP000265354"/>
    </source>
</evidence>
<proteinExistence type="predicted"/>
<gene>
    <name evidence="2" type="ORF">SSP531S_06230</name>
</gene>
<dbReference type="Proteomes" id="UP000265354">
    <property type="component" value="Unassembled WGS sequence"/>
</dbReference>
<comment type="caution">
    <text evidence="2">The sequence shown here is derived from an EMBL/GenBank/DDBJ whole genome shotgun (WGS) entry which is preliminary data.</text>
</comment>
<feature type="compositionally biased region" description="Basic and acidic residues" evidence="1">
    <location>
        <begin position="1"/>
        <end position="13"/>
    </location>
</feature>
<feature type="compositionally biased region" description="Basic and acidic residues" evidence="1">
    <location>
        <begin position="23"/>
        <end position="33"/>
    </location>
</feature>
<accession>A0A388SRP2</accession>
<organism evidence="2 3">
    <name type="scientific">Streptomyces spongiicola</name>
    <dbReference type="NCBI Taxonomy" id="1690221"/>
    <lineage>
        <taxon>Bacteria</taxon>
        <taxon>Bacillati</taxon>
        <taxon>Actinomycetota</taxon>
        <taxon>Actinomycetes</taxon>
        <taxon>Kitasatosporales</taxon>
        <taxon>Streptomycetaceae</taxon>
        <taxon>Streptomyces</taxon>
    </lineage>
</organism>
<protein>
    <submittedName>
        <fullName evidence="2">Uncharacterized protein</fullName>
    </submittedName>
</protein>
<feature type="compositionally biased region" description="Basic residues" evidence="1">
    <location>
        <begin position="68"/>
        <end position="77"/>
    </location>
</feature>